<dbReference type="CDD" id="cd00371">
    <property type="entry name" value="HMA"/>
    <property type="match status" value="1"/>
</dbReference>
<keyword evidence="18" id="KW-1185">Reference proteome</keyword>
<keyword evidence="9 15" id="KW-0067">ATP-binding</keyword>
<feature type="transmembrane region" description="Helical" evidence="15">
    <location>
        <begin position="244"/>
        <end position="265"/>
    </location>
</feature>
<dbReference type="InterPro" id="IPR006121">
    <property type="entry name" value="HMA_dom"/>
</dbReference>
<evidence type="ECO:0000256" key="12">
    <source>
        <dbReference type="ARBA" id="ARBA00022989"/>
    </source>
</evidence>
<dbReference type="Gene3D" id="2.70.150.10">
    <property type="entry name" value="Calcium-transporting ATPase, cytoplasmic transduction domain A"/>
    <property type="match status" value="1"/>
</dbReference>
<feature type="transmembrane region" description="Helical" evidence="15">
    <location>
        <begin position="211"/>
        <end position="232"/>
    </location>
</feature>
<dbReference type="NCBIfam" id="TIGR01494">
    <property type="entry name" value="ATPase_P-type"/>
    <property type="match status" value="1"/>
</dbReference>
<feature type="transmembrane region" description="Helical" evidence="15">
    <location>
        <begin position="489"/>
        <end position="515"/>
    </location>
</feature>
<evidence type="ECO:0000256" key="4">
    <source>
        <dbReference type="ARBA" id="ARBA00022475"/>
    </source>
</evidence>
<evidence type="ECO:0000256" key="6">
    <source>
        <dbReference type="ARBA" id="ARBA00022692"/>
    </source>
</evidence>
<dbReference type="InterPro" id="IPR018303">
    <property type="entry name" value="ATPase_P-typ_P_site"/>
</dbReference>
<dbReference type="Proteomes" id="UP000566711">
    <property type="component" value="Unassembled WGS sequence"/>
</dbReference>
<evidence type="ECO:0000256" key="8">
    <source>
        <dbReference type="ARBA" id="ARBA00022741"/>
    </source>
</evidence>
<dbReference type="Pfam" id="PF00702">
    <property type="entry name" value="Hydrolase"/>
    <property type="match status" value="1"/>
</dbReference>
<dbReference type="PRINTS" id="PR00119">
    <property type="entry name" value="CATATPASE"/>
</dbReference>
<dbReference type="InterPro" id="IPR021993">
    <property type="entry name" value="ATPase-cat-bd"/>
</dbReference>
<dbReference type="GO" id="GO:0005886">
    <property type="term" value="C:plasma membrane"/>
    <property type="evidence" value="ECO:0007669"/>
    <property type="project" value="UniProtKB-SubCell"/>
</dbReference>
<dbReference type="PROSITE" id="PS50846">
    <property type="entry name" value="HMA_2"/>
    <property type="match status" value="1"/>
</dbReference>
<evidence type="ECO:0000256" key="13">
    <source>
        <dbReference type="ARBA" id="ARBA00023065"/>
    </source>
</evidence>
<evidence type="ECO:0000256" key="5">
    <source>
        <dbReference type="ARBA" id="ARBA00022553"/>
    </source>
</evidence>
<dbReference type="InterPro" id="IPR023214">
    <property type="entry name" value="HAD_sf"/>
</dbReference>
<dbReference type="SUPFAM" id="SSF81653">
    <property type="entry name" value="Calcium ATPase, transduction domain A"/>
    <property type="match status" value="1"/>
</dbReference>
<sequence length="841" mass="87574">MHDDAAHSDAGVHAGAGANAGAGAGAHGGASASASSAPTGCFHCGLPLPRDGRWSVRIDEVERPMCCPGCASVAQAIVDIGQSAYYRDRTEFGATANADQLVPPELQLYTNADPRFADCDDGRAAALSVEGIRCAACVWLIERRLQQQPGVLEANLNVATETLHVRWDPALCEPARILQAVREVGYTAYPYEAGRHGEQLQRAVKTLGRQLFVAGLSMMQVMMYVAPAYLAGDDGTLEPAMAALMRWASLLLTLPAVCYSALPFYRGALSSLRARVPGMDVPVTLGIVAAFGASLIATWRGTGEVYFDSVTMFIFLLLCSRYLELQARRKAAGALQRLHHALPASATRVAGYPEQRDGAVVPAATLAVGDVILVKPGEAVAADCVLLDADTAFDVSLLTGESAPQLKRMGEAVPGGAINASRAVLARVTRTARDSTLSDLIRLVERAGQGKPRIALWADKAAAHFVTALLIFALLSFGFWYWYDPARAWPVAIAVLVVSCPCALSLATPTALAAAGDRLLRRGVLAVGPQTLETLHRATHIVFDKTGTLTVGKPVLQQVLLYGDARRADCVQIAAALEASSAHPLARALAAAADGPLPCSATQVEETPGQGLSGMVDGQHYRLGNAAFVAGLAGPNDDGPLVAGAPGTTAVFLGSAQGWLACFLLQDALREDARATVDYFRAAGKTVVLLSGDTPGLTRHVAEALGIAHAQGGCLPADKLAYVQKLQADGAVVAMVGDGINDAAVLRAANVSFAMGSGAALAQAQADAVLLSGSLDAVAGTARTARATMAVIRQNLAWATLYNLVAIPAAALGWLNPWLSGAGMAISSAVVVLNAVRLRRA</sequence>
<feature type="transmembrane region" description="Helical" evidence="15">
    <location>
        <begin position="461"/>
        <end position="483"/>
    </location>
</feature>
<dbReference type="InterPro" id="IPR059000">
    <property type="entry name" value="ATPase_P-type_domA"/>
</dbReference>
<accession>A0A7W2EFC5</accession>
<name>A0A7W2EFC5_9BURK</name>
<dbReference type="Gene3D" id="3.30.70.100">
    <property type="match status" value="1"/>
</dbReference>
<keyword evidence="10" id="KW-0460">Magnesium</keyword>
<keyword evidence="12 15" id="KW-1133">Transmembrane helix</keyword>
<keyword evidence="8 15" id="KW-0547">Nucleotide-binding</keyword>
<dbReference type="InterPro" id="IPR027256">
    <property type="entry name" value="P-typ_ATPase_IB"/>
</dbReference>
<evidence type="ECO:0000256" key="11">
    <source>
        <dbReference type="ARBA" id="ARBA00022967"/>
    </source>
</evidence>
<protein>
    <submittedName>
        <fullName evidence="17">Cadmium-translocating P-type ATPase</fullName>
    </submittedName>
</protein>
<dbReference type="GO" id="GO:0043682">
    <property type="term" value="F:P-type divalent copper transporter activity"/>
    <property type="evidence" value="ECO:0007669"/>
    <property type="project" value="TreeGrafter"/>
</dbReference>
<dbReference type="InterPro" id="IPR023299">
    <property type="entry name" value="ATPase_P-typ_cyto_dom_N"/>
</dbReference>
<comment type="similarity">
    <text evidence="2 15">Belongs to the cation transport ATPase (P-type) (TC 3.A.3) family. Type IB subfamily.</text>
</comment>
<gene>
    <name evidence="17" type="primary">cadA</name>
    <name evidence="17" type="ORF">H3H36_05410</name>
</gene>
<dbReference type="PANTHER" id="PTHR43520:SF5">
    <property type="entry name" value="CATION-TRANSPORTING P-TYPE ATPASE-RELATED"/>
    <property type="match status" value="1"/>
</dbReference>
<dbReference type="Pfam" id="PF00122">
    <property type="entry name" value="E1-E2_ATPase"/>
    <property type="match status" value="1"/>
</dbReference>
<dbReference type="InterPro" id="IPR001757">
    <property type="entry name" value="P_typ_ATPase"/>
</dbReference>
<dbReference type="InterPro" id="IPR036163">
    <property type="entry name" value="HMA_dom_sf"/>
</dbReference>
<evidence type="ECO:0000256" key="7">
    <source>
        <dbReference type="ARBA" id="ARBA00022723"/>
    </source>
</evidence>
<dbReference type="Pfam" id="PF00403">
    <property type="entry name" value="HMA"/>
    <property type="match status" value="1"/>
</dbReference>
<comment type="caution">
    <text evidence="17">The sequence shown here is derived from an EMBL/GenBank/DDBJ whole genome shotgun (WGS) entry which is preliminary data.</text>
</comment>
<organism evidence="17 18">
    <name type="scientific">Rugamonas fusca</name>
    <dbReference type="NCBI Taxonomy" id="2758568"/>
    <lineage>
        <taxon>Bacteria</taxon>
        <taxon>Pseudomonadati</taxon>
        <taxon>Pseudomonadota</taxon>
        <taxon>Betaproteobacteria</taxon>
        <taxon>Burkholderiales</taxon>
        <taxon>Oxalobacteraceae</taxon>
        <taxon>Telluria group</taxon>
        <taxon>Rugamonas</taxon>
    </lineage>
</organism>
<dbReference type="NCBIfam" id="TIGR01512">
    <property type="entry name" value="ATPase-IB2_Cd"/>
    <property type="match status" value="1"/>
</dbReference>
<dbReference type="SUPFAM" id="SSF56784">
    <property type="entry name" value="HAD-like"/>
    <property type="match status" value="1"/>
</dbReference>
<feature type="transmembrane region" description="Helical" evidence="15">
    <location>
        <begin position="277"/>
        <end position="299"/>
    </location>
</feature>
<dbReference type="PROSITE" id="PS01229">
    <property type="entry name" value="COF_2"/>
    <property type="match status" value="1"/>
</dbReference>
<feature type="domain" description="HMA" evidence="16">
    <location>
        <begin position="123"/>
        <end position="189"/>
    </location>
</feature>
<dbReference type="GO" id="GO:0016887">
    <property type="term" value="F:ATP hydrolysis activity"/>
    <property type="evidence" value="ECO:0007669"/>
    <property type="project" value="InterPro"/>
</dbReference>
<keyword evidence="7 15" id="KW-0479">Metal-binding</keyword>
<dbReference type="InterPro" id="IPR008250">
    <property type="entry name" value="ATPase_P-typ_transduc_dom_A_sf"/>
</dbReference>
<keyword evidence="6 15" id="KW-0812">Transmembrane</keyword>
<dbReference type="Pfam" id="PF12156">
    <property type="entry name" value="ATPase-cat_bd"/>
    <property type="match status" value="1"/>
</dbReference>
<dbReference type="PANTHER" id="PTHR43520">
    <property type="entry name" value="ATP7, ISOFORM B"/>
    <property type="match status" value="1"/>
</dbReference>
<dbReference type="FunFam" id="3.30.70.100:FF:000005">
    <property type="entry name" value="Copper-exporting P-type ATPase A"/>
    <property type="match status" value="1"/>
</dbReference>
<dbReference type="PROSITE" id="PS00154">
    <property type="entry name" value="ATPASE_E1_E2"/>
    <property type="match status" value="1"/>
</dbReference>
<dbReference type="EMBL" id="JACEZS010000003">
    <property type="protein sequence ID" value="MBA5604797.1"/>
    <property type="molecule type" value="Genomic_DNA"/>
</dbReference>
<dbReference type="GO" id="GO:0055070">
    <property type="term" value="P:copper ion homeostasis"/>
    <property type="evidence" value="ECO:0007669"/>
    <property type="project" value="TreeGrafter"/>
</dbReference>
<feature type="transmembrane region" description="Helical" evidence="15">
    <location>
        <begin position="821"/>
        <end position="838"/>
    </location>
</feature>
<evidence type="ECO:0000256" key="10">
    <source>
        <dbReference type="ARBA" id="ARBA00022842"/>
    </source>
</evidence>
<evidence type="ECO:0000256" key="14">
    <source>
        <dbReference type="ARBA" id="ARBA00023136"/>
    </source>
</evidence>
<evidence type="ECO:0000256" key="15">
    <source>
        <dbReference type="RuleBase" id="RU362081"/>
    </source>
</evidence>
<dbReference type="InterPro" id="IPR036412">
    <property type="entry name" value="HAD-like_sf"/>
</dbReference>
<dbReference type="NCBIfam" id="TIGR01525">
    <property type="entry name" value="ATPase-IB_hvy"/>
    <property type="match status" value="1"/>
</dbReference>
<dbReference type="GO" id="GO:0005524">
    <property type="term" value="F:ATP binding"/>
    <property type="evidence" value="ECO:0007669"/>
    <property type="project" value="UniProtKB-UniRule"/>
</dbReference>
<keyword evidence="13" id="KW-0406">Ion transport</keyword>
<keyword evidence="5" id="KW-0597">Phosphoprotein</keyword>
<dbReference type="GO" id="GO:0005507">
    <property type="term" value="F:copper ion binding"/>
    <property type="evidence" value="ECO:0007669"/>
    <property type="project" value="TreeGrafter"/>
</dbReference>
<dbReference type="Gene3D" id="3.40.1110.10">
    <property type="entry name" value="Calcium-transporting ATPase, cytoplasmic domain N"/>
    <property type="match status" value="1"/>
</dbReference>
<comment type="subcellular location">
    <subcellularLocation>
        <location evidence="1">Cell membrane</location>
        <topology evidence="1">Multi-pass membrane protein</topology>
    </subcellularLocation>
</comment>
<keyword evidence="14 15" id="KW-0472">Membrane</keyword>
<feature type="transmembrane region" description="Helical" evidence="15">
    <location>
        <begin position="305"/>
        <end position="323"/>
    </location>
</feature>
<evidence type="ECO:0000256" key="3">
    <source>
        <dbReference type="ARBA" id="ARBA00022448"/>
    </source>
</evidence>
<feature type="transmembrane region" description="Helical" evidence="15">
    <location>
        <begin position="796"/>
        <end position="815"/>
    </location>
</feature>
<evidence type="ECO:0000256" key="1">
    <source>
        <dbReference type="ARBA" id="ARBA00004651"/>
    </source>
</evidence>
<evidence type="ECO:0000313" key="18">
    <source>
        <dbReference type="Proteomes" id="UP000566711"/>
    </source>
</evidence>
<dbReference type="SUPFAM" id="SSF81665">
    <property type="entry name" value="Calcium ATPase, transmembrane domain M"/>
    <property type="match status" value="1"/>
</dbReference>
<reference evidence="17 18" key="1">
    <citation type="submission" date="2020-07" db="EMBL/GenBank/DDBJ databases">
        <title>Novel species isolated from subtropical streams in China.</title>
        <authorList>
            <person name="Lu H."/>
        </authorList>
    </citation>
    <scope>NUCLEOTIDE SEQUENCE [LARGE SCALE GENOMIC DNA]</scope>
    <source>
        <strain evidence="17 18">FT3S</strain>
    </source>
</reference>
<dbReference type="InterPro" id="IPR023298">
    <property type="entry name" value="ATPase_P-typ_TM_dom_sf"/>
</dbReference>
<dbReference type="SUPFAM" id="SSF55008">
    <property type="entry name" value="HMA, heavy metal-associated domain"/>
    <property type="match status" value="1"/>
</dbReference>
<dbReference type="NCBIfam" id="TIGR01511">
    <property type="entry name" value="ATPase-IB1_Cu"/>
    <property type="match status" value="1"/>
</dbReference>
<dbReference type="CDD" id="cd02079">
    <property type="entry name" value="P-type_ATPase_HM"/>
    <property type="match status" value="1"/>
</dbReference>
<evidence type="ECO:0000313" key="17">
    <source>
        <dbReference type="EMBL" id="MBA5604797.1"/>
    </source>
</evidence>
<proteinExistence type="inferred from homology"/>
<evidence type="ECO:0000256" key="2">
    <source>
        <dbReference type="ARBA" id="ARBA00006024"/>
    </source>
</evidence>
<evidence type="ECO:0000256" key="9">
    <source>
        <dbReference type="ARBA" id="ARBA00022840"/>
    </source>
</evidence>
<keyword evidence="11" id="KW-1278">Translocase</keyword>
<dbReference type="AlphaFoldDB" id="A0A7W2EFC5"/>
<evidence type="ECO:0000259" key="16">
    <source>
        <dbReference type="PROSITE" id="PS50846"/>
    </source>
</evidence>
<dbReference type="Gene3D" id="3.40.50.1000">
    <property type="entry name" value="HAD superfamily/HAD-like"/>
    <property type="match status" value="1"/>
</dbReference>
<keyword evidence="3" id="KW-0813">Transport</keyword>
<keyword evidence="4 15" id="KW-1003">Cell membrane</keyword>